<sequence length="145" mass="16547">MADTRKGYRECTKCGKNRSERFYTSSRGKVCSSCRKTSRRQASRNARLLTTYGLSAEDYKRLLEAQGGKCAICRETRKTNLAVDHCHKTEAVRGLLCARCNGQLLARGARDRPDVLRRAADYLEDYPAWKVLGPRYTYDKRNDNG</sequence>
<dbReference type="SUPFAM" id="SSF54060">
    <property type="entry name" value="His-Me finger endonucleases"/>
    <property type="match status" value="1"/>
</dbReference>
<dbReference type="Proteomes" id="UP001163413">
    <property type="component" value="Segment"/>
</dbReference>
<reference evidence="1" key="1">
    <citation type="submission" date="2022-10" db="EMBL/GenBank/DDBJ databases">
        <authorList>
            <person name="Roth M.A."/>
            <person name="Wohlstadter N.E."/>
            <person name="Arguedas X."/>
            <person name="Leighton H.R."/>
            <person name="Msuya J.A."/>
            <person name="Pravda N."/>
            <person name="Shaffer C.D."/>
            <person name="Weston-Hafer K.A."/>
            <person name="Russell D.A."/>
            <person name="Jacobs-Sera D."/>
            <person name="Hatfull G.F."/>
        </authorList>
    </citation>
    <scope>NUCLEOTIDE SEQUENCE</scope>
</reference>
<accession>A0A9E8M5H4</accession>
<proteinExistence type="predicted"/>
<protein>
    <submittedName>
        <fullName evidence="1">Endonuclease VII</fullName>
    </submittedName>
</protein>
<keyword evidence="1" id="KW-0540">Nuclease</keyword>
<dbReference type="EMBL" id="OP751148">
    <property type="protein sequence ID" value="WAB08820.1"/>
    <property type="molecule type" value="Genomic_DNA"/>
</dbReference>
<dbReference type="InterPro" id="IPR004211">
    <property type="entry name" value="Endonuclease_7"/>
</dbReference>
<keyword evidence="2" id="KW-1185">Reference proteome</keyword>
<dbReference type="InterPro" id="IPR038563">
    <property type="entry name" value="Endonuclease_7_sf"/>
</dbReference>
<dbReference type="GO" id="GO:0004519">
    <property type="term" value="F:endonuclease activity"/>
    <property type="evidence" value="ECO:0007669"/>
    <property type="project" value="UniProtKB-KW"/>
</dbReference>
<dbReference type="Pfam" id="PF02945">
    <property type="entry name" value="Endonuclease_7"/>
    <property type="match status" value="1"/>
</dbReference>
<dbReference type="GeneID" id="80020224"/>
<gene>
    <name evidence="1" type="primary">33</name>
    <name evidence="1" type="ORF">SEA_SUCCESS_33</name>
</gene>
<dbReference type="RefSeq" id="YP_010755565.1">
    <property type="nucleotide sequence ID" value="NC_073472.1"/>
</dbReference>
<keyword evidence="1" id="KW-0255">Endonuclease</keyword>
<dbReference type="KEGG" id="vg:80020224"/>
<evidence type="ECO:0000313" key="2">
    <source>
        <dbReference type="Proteomes" id="UP001163413"/>
    </source>
</evidence>
<dbReference type="Gene3D" id="3.40.1800.10">
    <property type="entry name" value="His-Me finger endonucleases"/>
    <property type="match status" value="1"/>
</dbReference>
<organism evidence="1 2">
    <name type="scientific">Streptomyces phage Success</name>
    <dbReference type="NCBI Taxonomy" id="2999013"/>
    <lineage>
        <taxon>Viruses</taxon>
        <taxon>Duplodnaviria</taxon>
        <taxon>Heunggongvirae</taxon>
        <taxon>Uroviricota</taxon>
        <taxon>Caudoviricetes</taxon>
        <taxon>Successvirus</taxon>
        <taxon>Successvirus success</taxon>
    </lineage>
</organism>
<evidence type="ECO:0000313" key="1">
    <source>
        <dbReference type="EMBL" id="WAB08820.1"/>
    </source>
</evidence>
<keyword evidence="1" id="KW-0378">Hydrolase</keyword>
<dbReference type="InterPro" id="IPR044925">
    <property type="entry name" value="His-Me_finger_sf"/>
</dbReference>
<name>A0A9E8M5H4_9CAUD</name>